<dbReference type="Proteomes" id="UP000335636">
    <property type="component" value="Unassembled WGS sequence"/>
</dbReference>
<name>A0A5E4AS12_MARMO</name>
<accession>A0A5E4AS12</accession>
<evidence type="ECO:0000256" key="1">
    <source>
        <dbReference type="SAM" id="MobiDB-lite"/>
    </source>
</evidence>
<organism evidence="2 3">
    <name type="scientific">Marmota monax</name>
    <name type="common">Woodchuck</name>
    <dbReference type="NCBI Taxonomy" id="9995"/>
    <lineage>
        <taxon>Eukaryota</taxon>
        <taxon>Metazoa</taxon>
        <taxon>Chordata</taxon>
        <taxon>Craniata</taxon>
        <taxon>Vertebrata</taxon>
        <taxon>Euteleostomi</taxon>
        <taxon>Mammalia</taxon>
        <taxon>Eutheria</taxon>
        <taxon>Euarchontoglires</taxon>
        <taxon>Glires</taxon>
        <taxon>Rodentia</taxon>
        <taxon>Sciuromorpha</taxon>
        <taxon>Sciuridae</taxon>
        <taxon>Xerinae</taxon>
        <taxon>Marmotini</taxon>
        <taxon>Marmota</taxon>
    </lineage>
</organism>
<comment type="caution">
    <text evidence="2">The sequence shown here is derived from an EMBL/GenBank/DDBJ whole genome shotgun (WGS) entry which is preliminary data.</text>
</comment>
<proteinExistence type="predicted"/>
<reference evidence="2" key="1">
    <citation type="submission" date="2019-04" db="EMBL/GenBank/DDBJ databases">
        <authorList>
            <person name="Alioto T."/>
            <person name="Alioto T."/>
        </authorList>
    </citation>
    <scope>NUCLEOTIDE SEQUENCE [LARGE SCALE GENOMIC DNA]</scope>
</reference>
<evidence type="ECO:0000313" key="3">
    <source>
        <dbReference type="Proteomes" id="UP000335636"/>
    </source>
</evidence>
<protein>
    <submittedName>
        <fullName evidence="2">Uncharacterized protein</fullName>
    </submittedName>
</protein>
<feature type="compositionally biased region" description="Low complexity" evidence="1">
    <location>
        <begin position="146"/>
        <end position="167"/>
    </location>
</feature>
<feature type="compositionally biased region" description="Basic and acidic residues" evidence="1">
    <location>
        <begin position="94"/>
        <end position="112"/>
    </location>
</feature>
<feature type="compositionally biased region" description="Polar residues" evidence="1">
    <location>
        <begin position="242"/>
        <end position="251"/>
    </location>
</feature>
<feature type="region of interest" description="Disordered" evidence="1">
    <location>
        <begin position="1"/>
        <end position="251"/>
    </location>
</feature>
<evidence type="ECO:0000313" key="2">
    <source>
        <dbReference type="EMBL" id="VTJ60094.1"/>
    </source>
</evidence>
<gene>
    <name evidence="2" type="ORF">MONAX_5E019435</name>
</gene>
<dbReference type="EMBL" id="CABDUW010000138">
    <property type="protein sequence ID" value="VTJ60094.1"/>
    <property type="molecule type" value="Genomic_DNA"/>
</dbReference>
<dbReference type="AlphaFoldDB" id="A0A5E4AS12"/>
<keyword evidence="3" id="KW-1185">Reference proteome</keyword>
<sequence>MFEDESESLSKDVDRKRRSIVHRGVGDVGEGDVGGTRDDVGVRRGKRRKVYLPFKGVEESWKRARGDPTRRRTILVEKEGDVTSGLVHGLSWGQRREGEPGKGQDKTGDGDRNGPPNPNPNRGSSPPLPPRNGRRGSRTELVNVLVHPTEVPSSSTTPVTPVSSSRPPRQEGSPPGRQLPEEGPPPSPESDGKTVVVDGDTRSRRTTRVGARDLEGPTSPTSPPYTSTVRSQPVGRGPPSYPNCNTFPTNV</sequence>
<feature type="compositionally biased region" description="Basic and acidic residues" evidence="1">
    <location>
        <begin position="56"/>
        <end position="81"/>
    </location>
</feature>